<dbReference type="AlphaFoldDB" id="A0A9W6KBN0"/>
<reference evidence="2" key="1">
    <citation type="journal article" date="2014" name="Int. J. Syst. Evol. Microbiol.">
        <title>Complete genome sequence of Corynebacterium casei LMG S-19264T (=DSM 44701T), isolated from a smear-ripened cheese.</title>
        <authorList>
            <consortium name="US DOE Joint Genome Institute (JGI-PGF)"/>
            <person name="Walter F."/>
            <person name="Albersmeier A."/>
            <person name="Kalinowski J."/>
            <person name="Ruckert C."/>
        </authorList>
    </citation>
    <scope>NUCLEOTIDE SEQUENCE</scope>
    <source>
        <strain evidence="2">VKM B-2935</strain>
    </source>
</reference>
<evidence type="ECO:0000313" key="3">
    <source>
        <dbReference type="Proteomes" id="UP001143328"/>
    </source>
</evidence>
<dbReference type="PANTHER" id="PTHR46623">
    <property type="entry name" value="CARBOXYMETHYLENEBUTENOLIDASE-RELATED"/>
    <property type="match status" value="1"/>
</dbReference>
<keyword evidence="3" id="KW-1185">Reference proteome</keyword>
<evidence type="ECO:0000313" key="2">
    <source>
        <dbReference type="EMBL" id="GLK91250.1"/>
    </source>
</evidence>
<dbReference type="SUPFAM" id="SSF53474">
    <property type="entry name" value="alpha/beta-Hydrolases"/>
    <property type="match status" value="1"/>
</dbReference>
<protein>
    <submittedName>
        <fullName evidence="2">Carboxymethylenebutenolidase</fullName>
    </submittedName>
</protein>
<dbReference type="InterPro" id="IPR002925">
    <property type="entry name" value="Dienelactn_hydro"/>
</dbReference>
<feature type="domain" description="Dienelactone hydrolase" evidence="1">
    <location>
        <begin position="12"/>
        <end position="225"/>
    </location>
</feature>
<organism evidence="2 3">
    <name type="scientific">Pseudomonas turukhanskensis</name>
    <dbReference type="NCBI Taxonomy" id="1806536"/>
    <lineage>
        <taxon>Bacteria</taxon>
        <taxon>Pseudomonadati</taxon>
        <taxon>Pseudomonadota</taxon>
        <taxon>Gammaproteobacteria</taxon>
        <taxon>Pseudomonadales</taxon>
        <taxon>Pseudomonadaceae</taxon>
        <taxon>Pseudomonas</taxon>
    </lineage>
</organism>
<comment type="caution">
    <text evidence="2">The sequence shown here is derived from an EMBL/GenBank/DDBJ whole genome shotgun (WGS) entry which is preliminary data.</text>
</comment>
<sequence length="229" mass="24968">MVTFTRPDGGELQGYLATPAQSENAPAVVVIQEWWGLNDQIRGVADRLAECGYLALVPDLYRGQSTVEQEEAHHLMEGLDFGDAASQDIKGAVNFLLKKTANIAVTGFCMGGALTLLSLTQCPELKAGVVWYGFPPLDYIDASAIKGEVLAHWATQDAFFPIATVGELETKLNGAGVKTEFHQYLAHHAFANETAVGQGRIEGTQFDPVWSQLAWDRTLTFLGRVLWAK</sequence>
<dbReference type="InterPro" id="IPR051049">
    <property type="entry name" value="Dienelactone_hydrolase-like"/>
</dbReference>
<dbReference type="GO" id="GO:0016787">
    <property type="term" value="F:hydrolase activity"/>
    <property type="evidence" value="ECO:0007669"/>
    <property type="project" value="InterPro"/>
</dbReference>
<dbReference type="Gene3D" id="3.40.50.1820">
    <property type="entry name" value="alpha/beta hydrolase"/>
    <property type="match status" value="1"/>
</dbReference>
<dbReference type="EMBL" id="BSFN01000018">
    <property type="protein sequence ID" value="GLK91250.1"/>
    <property type="molecule type" value="Genomic_DNA"/>
</dbReference>
<proteinExistence type="predicted"/>
<gene>
    <name evidence="2" type="ORF">GCM10017655_43140</name>
</gene>
<evidence type="ECO:0000259" key="1">
    <source>
        <dbReference type="Pfam" id="PF01738"/>
    </source>
</evidence>
<dbReference type="Proteomes" id="UP001143328">
    <property type="component" value="Unassembled WGS sequence"/>
</dbReference>
<reference evidence="2" key="2">
    <citation type="submission" date="2023-01" db="EMBL/GenBank/DDBJ databases">
        <authorList>
            <person name="Sun Q."/>
            <person name="Evtushenko L."/>
        </authorList>
    </citation>
    <scope>NUCLEOTIDE SEQUENCE</scope>
    <source>
        <strain evidence="2">VKM B-2935</strain>
    </source>
</reference>
<dbReference type="Pfam" id="PF01738">
    <property type="entry name" value="DLH"/>
    <property type="match status" value="1"/>
</dbReference>
<name>A0A9W6KBN0_9PSED</name>
<accession>A0A9W6KBN0</accession>
<dbReference type="PANTHER" id="PTHR46623:SF6">
    <property type="entry name" value="ALPHA_BETA-HYDROLASES SUPERFAMILY PROTEIN"/>
    <property type="match status" value="1"/>
</dbReference>
<dbReference type="InterPro" id="IPR029058">
    <property type="entry name" value="AB_hydrolase_fold"/>
</dbReference>